<organism evidence="3 4">
    <name type="scientific">Paramicrobacterium agarici</name>
    <dbReference type="NCBI Taxonomy" id="630514"/>
    <lineage>
        <taxon>Bacteria</taxon>
        <taxon>Bacillati</taxon>
        <taxon>Actinomycetota</taxon>
        <taxon>Actinomycetes</taxon>
        <taxon>Micrococcales</taxon>
        <taxon>Microbacteriaceae</taxon>
        <taxon>Paramicrobacterium</taxon>
    </lineage>
</organism>
<dbReference type="RefSeq" id="WP_098409162.1">
    <property type="nucleotide sequence ID" value="NZ_PDJE01000001.1"/>
</dbReference>
<dbReference type="InterPro" id="IPR005183">
    <property type="entry name" value="DUF305_CopM-like"/>
</dbReference>
<keyword evidence="4" id="KW-1185">Reference proteome</keyword>
<reference evidence="3 4" key="1">
    <citation type="submission" date="2017-10" db="EMBL/GenBank/DDBJ databases">
        <title>Sequencing the genomes of 1000 actinobacteria strains.</title>
        <authorList>
            <person name="Klenk H.-P."/>
        </authorList>
    </citation>
    <scope>NUCLEOTIDE SEQUENCE [LARGE SCALE GENOMIC DNA]</scope>
    <source>
        <strain evidence="3 4">DSM 21798</strain>
    </source>
</reference>
<sequence length="146" mass="16684">MSNYLKLGITLVVSFVIMYLLTFSMINVIGDFYFNISNGYMALMMVCPMAIVMLVVMWGMFKNKKLKIALIAGFVVVFIAAFFMGRAETFVGNEGFLKAMIPHHSRAILVCQESDISDPEIEKLCDTIIKSQQEEIDQMKRILERY</sequence>
<dbReference type="InterPro" id="IPR012347">
    <property type="entry name" value="Ferritin-like"/>
</dbReference>
<dbReference type="EMBL" id="PDJE01000001">
    <property type="protein sequence ID" value="PFG29593.1"/>
    <property type="molecule type" value="Genomic_DNA"/>
</dbReference>
<dbReference type="Gene3D" id="1.20.1260.10">
    <property type="match status" value="1"/>
</dbReference>
<comment type="caution">
    <text evidence="3">The sequence shown here is derived from an EMBL/GenBank/DDBJ whole genome shotgun (WGS) entry which is preliminary data.</text>
</comment>
<feature type="transmembrane region" description="Helical" evidence="1">
    <location>
        <begin position="41"/>
        <end position="61"/>
    </location>
</feature>
<dbReference type="AlphaFoldDB" id="A0A2A9DSM5"/>
<evidence type="ECO:0000256" key="1">
    <source>
        <dbReference type="SAM" id="Phobius"/>
    </source>
</evidence>
<accession>A0A2A9DSM5</accession>
<feature type="transmembrane region" description="Helical" evidence="1">
    <location>
        <begin position="7"/>
        <end position="29"/>
    </location>
</feature>
<feature type="domain" description="DUF305" evidence="2">
    <location>
        <begin position="94"/>
        <end position="143"/>
    </location>
</feature>
<evidence type="ECO:0000313" key="4">
    <source>
        <dbReference type="Proteomes" id="UP000221369"/>
    </source>
</evidence>
<protein>
    <recommendedName>
        <fullName evidence="2">DUF305 domain-containing protein</fullName>
    </recommendedName>
</protein>
<feature type="transmembrane region" description="Helical" evidence="1">
    <location>
        <begin position="68"/>
        <end position="87"/>
    </location>
</feature>
<gene>
    <name evidence="3" type="ORF">ATJ78_0502</name>
</gene>
<evidence type="ECO:0000313" key="3">
    <source>
        <dbReference type="EMBL" id="PFG29593.1"/>
    </source>
</evidence>
<keyword evidence="1" id="KW-1133">Transmembrane helix</keyword>
<keyword evidence="1" id="KW-0812">Transmembrane</keyword>
<dbReference type="Pfam" id="PF03713">
    <property type="entry name" value="DUF305"/>
    <property type="match status" value="1"/>
</dbReference>
<proteinExistence type="predicted"/>
<keyword evidence="1" id="KW-0472">Membrane</keyword>
<dbReference type="Proteomes" id="UP000221369">
    <property type="component" value="Unassembled WGS sequence"/>
</dbReference>
<evidence type="ECO:0000259" key="2">
    <source>
        <dbReference type="Pfam" id="PF03713"/>
    </source>
</evidence>
<name>A0A2A9DSM5_9MICO</name>